<comment type="caution">
    <text evidence="2">The sequence shown here is derived from an EMBL/GenBank/DDBJ whole genome shotgun (WGS) entry which is preliminary data.</text>
</comment>
<feature type="transmembrane region" description="Helical" evidence="1">
    <location>
        <begin position="56"/>
        <end position="82"/>
    </location>
</feature>
<proteinExistence type="predicted"/>
<sequence>MGISTFLAFIFGLFLLYVIGMILVIPIKIIWKLIINGVIGGILLLLFNLIGKGLGLFIAINPITALIAGFLGIPGVILLLILQKFL</sequence>
<evidence type="ECO:0000256" key="1">
    <source>
        <dbReference type="SAM" id="Phobius"/>
    </source>
</evidence>
<feature type="transmembrane region" description="Helical" evidence="1">
    <location>
        <begin position="6"/>
        <end position="26"/>
    </location>
</feature>
<keyword evidence="1" id="KW-0472">Membrane</keyword>
<gene>
    <name evidence="2" type="ORF">EDD65_107104</name>
</gene>
<keyword evidence="1" id="KW-1133">Transmembrane helix</keyword>
<dbReference type="Proteomes" id="UP000294567">
    <property type="component" value="Unassembled WGS sequence"/>
</dbReference>
<evidence type="ECO:0000313" key="3">
    <source>
        <dbReference type="Proteomes" id="UP000294567"/>
    </source>
</evidence>
<organism evidence="2 3">
    <name type="scientific">Keratinibaculum paraultunense</name>
    <dbReference type="NCBI Taxonomy" id="1278232"/>
    <lineage>
        <taxon>Bacteria</taxon>
        <taxon>Bacillati</taxon>
        <taxon>Bacillota</taxon>
        <taxon>Tissierellia</taxon>
        <taxon>Tissierellales</taxon>
        <taxon>Tepidimicrobiaceae</taxon>
        <taxon>Keratinibaculum</taxon>
    </lineage>
</organism>
<feature type="transmembrane region" description="Helical" evidence="1">
    <location>
        <begin position="33"/>
        <end position="50"/>
    </location>
</feature>
<dbReference type="EMBL" id="SMAE01000007">
    <property type="protein sequence ID" value="TCS88748.1"/>
    <property type="molecule type" value="Genomic_DNA"/>
</dbReference>
<keyword evidence="3" id="KW-1185">Reference proteome</keyword>
<dbReference type="InterPro" id="IPR010001">
    <property type="entry name" value="BofA"/>
</dbReference>
<dbReference type="NCBIfam" id="TIGR02862">
    <property type="entry name" value="spore_BofA"/>
    <property type="match status" value="1"/>
</dbReference>
<accession>A0A4R3KUF9</accession>
<dbReference type="RefSeq" id="WP_132027813.1">
    <property type="nucleotide sequence ID" value="NZ_CP068564.1"/>
</dbReference>
<name>A0A4R3KUF9_9FIRM</name>
<evidence type="ECO:0000313" key="2">
    <source>
        <dbReference type="EMBL" id="TCS88748.1"/>
    </source>
</evidence>
<protein>
    <submittedName>
        <fullName evidence="2">Inhibitor of the pro-sigma K processing machinery</fullName>
    </submittedName>
</protein>
<dbReference type="AlphaFoldDB" id="A0A4R3KUF9"/>
<dbReference type="Pfam" id="PF07441">
    <property type="entry name" value="BofA"/>
    <property type="match status" value="1"/>
</dbReference>
<reference evidence="2 3" key="1">
    <citation type="submission" date="2019-03" db="EMBL/GenBank/DDBJ databases">
        <title>Genomic Encyclopedia of Type Strains, Phase IV (KMG-IV): sequencing the most valuable type-strain genomes for metagenomic binning, comparative biology and taxonomic classification.</title>
        <authorList>
            <person name="Goeker M."/>
        </authorList>
    </citation>
    <scope>NUCLEOTIDE SEQUENCE [LARGE SCALE GENOMIC DNA]</scope>
    <source>
        <strain evidence="2 3">DSM 26752</strain>
    </source>
</reference>
<keyword evidence="1" id="KW-0812">Transmembrane</keyword>